<protein>
    <submittedName>
        <fullName evidence="1">Uncharacterized protein</fullName>
    </submittedName>
</protein>
<comment type="caution">
    <text evidence="1">The sequence shown here is derived from an EMBL/GenBank/DDBJ whole genome shotgun (WGS) entry which is preliminary data.</text>
</comment>
<name>A0ABD2W0W1_9HYME</name>
<reference evidence="1 2" key="1">
    <citation type="journal article" date="2024" name="bioRxiv">
        <title>A reference genome for Trichogramma kaykai: A tiny desert-dwelling parasitoid wasp with competing sex-ratio distorters.</title>
        <authorList>
            <person name="Culotta J."/>
            <person name="Lindsey A.R."/>
        </authorList>
    </citation>
    <scope>NUCLEOTIDE SEQUENCE [LARGE SCALE GENOMIC DNA]</scope>
    <source>
        <strain evidence="1 2">KSX58</strain>
    </source>
</reference>
<evidence type="ECO:0000313" key="1">
    <source>
        <dbReference type="EMBL" id="KAL3386692.1"/>
    </source>
</evidence>
<dbReference type="Proteomes" id="UP001627154">
    <property type="component" value="Unassembled WGS sequence"/>
</dbReference>
<accession>A0ABD2W0W1</accession>
<dbReference type="AlphaFoldDB" id="A0ABD2W0W1"/>
<proteinExistence type="predicted"/>
<sequence>MILKVNFNNKWSPAICGSRCGGETIRPASLIDRFLRRTPCSEDYRIDENYLLRENTQGKSSRSRSGSSSDEIFNSLAYARMSRESLKRFCGTVDRNVDSELVCFNVNHQVYVCTWRNYFSKARMHKYTLAHTGKIIIKYVFSMTSN</sequence>
<dbReference type="EMBL" id="JBJJXI010000145">
    <property type="protein sequence ID" value="KAL3386692.1"/>
    <property type="molecule type" value="Genomic_DNA"/>
</dbReference>
<gene>
    <name evidence="1" type="ORF">TKK_017887</name>
</gene>
<evidence type="ECO:0000313" key="2">
    <source>
        <dbReference type="Proteomes" id="UP001627154"/>
    </source>
</evidence>
<organism evidence="1 2">
    <name type="scientific">Trichogramma kaykai</name>
    <dbReference type="NCBI Taxonomy" id="54128"/>
    <lineage>
        <taxon>Eukaryota</taxon>
        <taxon>Metazoa</taxon>
        <taxon>Ecdysozoa</taxon>
        <taxon>Arthropoda</taxon>
        <taxon>Hexapoda</taxon>
        <taxon>Insecta</taxon>
        <taxon>Pterygota</taxon>
        <taxon>Neoptera</taxon>
        <taxon>Endopterygota</taxon>
        <taxon>Hymenoptera</taxon>
        <taxon>Apocrita</taxon>
        <taxon>Proctotrupomorpha</taxon>
        <taxon>Chalcidoidea</taxon>
        <taxon>Trichogrammatidae</taxon>
        <taxon>Trichogramma</taxon>
    </lineage>
</organism>
<keyword evidence="2" id="KW-1185">Reference proteome</keyword>